<comment type="caution">
    <text evidence="9">The sequence shown here is derived from an EMBL/GenBank/DDBJ whole genome shotgun (WGS) entry which is preliminary data.</text>
</comment>
<evidence type="ECO:0000256" key="6">
    <source>
        <dbReference type="ARBA" id="ARBA00022723"/>
    </source>
</evidence>
<dbReference type="EC" id="3.1.3.89" evidence="5"/>
<keyword evidence="6" id="KW-0479">Metal-binding</keyword>
<dbReference type="STRING" id="1903181.BTN85_1691"/>
<comment type="subunit">
    <text evidence="4">Homodimer.</text>
</comment>
<dbReference type="GO" id="GO:0002953">
    <property type="term" value="F:5'-deoxynucleotidase activity"/>
    <property type="evidence" value="ECO:0007669"/>
    <property type="project" value="UniProtKB-EC"/>
</dbReference>
<dbReference type="PANTHER" id="PTHR11845">
    <property type="entry name" value="5'-DEOXYNUCLEOTIDASE HDDC2"/>
    <property type="match status" value="1"/>
</dbReference>
<keyword evidence="10" id="KW-1185">Reference proteome</keyword>
<dbReference type="GO" id="GO:0046872">
    <property type="term" value="F:metal ion binding"/>
    <property type="evidence" value="ECO:0007669"/>
    <property type="project" value="UniProtKB-KW"/>
</dbReference>
<accession>A0A1Q6DXU8</accession>
<dbReference type="Gene3D" id="1.10.3210.10">
    <property type="entry name" value="Hypothetical protein af1432"/>
    <property type="match status" value="1"/>
</dbReference>
<dbReference type="AlphaFoldDB" id="A0A1Q6DXU8"/>
<comment type="cofactor">
    <cofactor evidence="3">
        <name>Co(2+)</name>
        <dbReference type="ChEBI" id="CHEBI:48828"/>
    </cofactor>
</comment>
<comment type="cofactor">
    <cofactor evidence="2">
        <name>Mn(2+)</name>
        <dbReference type="ChEBI" id="CHEBI:29035"/>
    </cofactor>
</comment>
<evidence type="ECO:0000256" key="1">
    <source>
        <dbReference type="ARBA" id="ARBA00001638"/>
    </source>
</evidence>
<dbReference type="EMBL" id="MSDW01000001">
    <property type="protein sequence ID" value="OKY79183.1"/>
    <property type="molecule type" value="Genomic_DNA"/>
</dbReference>
<evidence type="ECO:0000256" key="4">
    <source>
        <dbReference type="ARBA" id="ARBA00011738"/>
    </source>
</evidence>
<evidence type="ECO:0000256" key="3">
    <source>
        <dbReference type="ARBA" id="ARBA00001941"/>
    </source>
</evidence>
<sequence length="184" mass="21133">MVVLGFLFGLFFLGLIAVKGDFELVDLVEVLKRRKREGWEFRGVPGESIAEHIFGTIFFSYLIGLEIERDLDWRKLFTIALVHDLPEALVSDLDKVSQQYIYCKEEAEKRAVREFGGDVAERWGEYSSGSCLEAEIVKEADKLDMYNRAVKLIEIGYSRDILGDFLEVDFSLEESEEMAEELVD</sequence>
<dbReference type="GO" id="GO:0005737">
    <property type="term" value="C:cytoplasm"/>
    <property type="evidence" value="ECO:0007669"/>
    <property type="project" value="TreeGrafter"/>
</dbReference>
<dbReference type="InterPro" id="IPR003607">
    <property type="entry name" value="HD/PDEase_dom"/>
</dbReference>
<evidence type="ECO:0000313" key="10">
    <source>
        <dbReference type="Proteomes" id="UP000185744"/>
    </source>
</evidence>
<protein>
    <recommendedName>
        <fullName evidence="5">5'-deoxynucleotidase</fullName>
        <ecNumber evidence="5">3.1.3.89</ecNumber>
    </recommendedName>
</protein>
<name>A0A1Q6DXU8_METT1</name>
<evidence type="ECO:0000259" key="8">
    <source>
        <dbReference type="SMART" id="SM00471"/>
    </source>
</evidence>
<organism evidence="9 10">
    <name type="scientific">Methanohalarchaeum thermophilum</name>
    <dbReference type="NCBI Taxonomy" id="1903181"/>
    <lineage>
        <taxon>Archaea</taxon>
        <taxon>Methanobacteriati</taxon>
        <taxon>Methanobacteriota</taxon>
        <taxon>Methanonatronarchaeia</taxon>
        <taxon>Methanonatronarchaeales</taxon>
        <taxon>Methanonatronarchaeaceae</taxon>
        <taxon>Candidatus Methanohalarchaeum</taxon>
    </lineage>
</organism>
<dbReference type="Proteomes" id="UP000185744">
    <property type="component" value="Unassembled WGS sequence"/>
</dbReference>
<gene>
    <name evidence="9" type="ORF">BTN85_1691</name>
</gene>
<dbReference type="SMART" id="SM00471">
    <property type="entry name" value="HDc"/>
    <property type="match status" value="1"/>
</dbReference>
<dbReference type="InterPro" id="IPR006674">
    <property type="entry name" value="HD_domain"/>
</dbReference>
<comment type="catalytic activity">
    <reaction evidence="1">
        <text>a 2'-deoxyribonucleoside 5'-phosphate + H2O = a 2'-deoxyribonucleoside + phosphate</text>
        <dbReference type="Rhea" id="RHEA:36167"/>
        <dbReference type="ChEBI" id="CHEBI:15377"/>
        <dbReference type="ChEBI" id="CHEBI:18274"/>
        <dbReference type="ChEBI" id="CHEBI:43474"/>
        <dbReference type="ChEBI" id="CHEBI:65317"/>
        <dbReference type="EC" id="3.1.3.89"/>
    </reaction>
</comment>
<dbReference type="PANTHER" id="PTHR11845:SF13">
    <property type="entry name" value="5'-DEOXYNUCLEOTIDASE HDDC2"/>
    <property type="match status" value="1"/>
</dbReference>
<dbReference type="InterPro" id="IPR039356">
    <property type="entry name" value="YfbR/HDDC2"/>
</dbReference>
<dbReference type="SUPFAM" id="SSF109604">
    <property type="entry name" value="HD-domain/PDEase-like"/>
    <property type="match status" value="1"/>
</dbReference>
<evidence type="ECO:0000256" key="7">
    <source>
        <dbReference type="ARBA" id="ARBA00022801"/>
    </source>
</evidence>
<proteinExistence type="predicted"/>
<feature type="domain" description="HD/PDEase" evidence="8">
    <location>
        <begin position="45"/>
        <end position="155"/>
    </location>
</feature>
<evidence type="ECO:0000313" key="9">
    <source>
        <dbReference type="EMBL" id="OKY79183.1"/>
    </source>
</evidence>
<evidence type="ECO:0000256" key="2">
    <source>
        <dbReference type="ARBA" id="ARBA00001936"/>
    </source>
</evidence>
<reference evidence="9" key="1">
    <citation type="submission" date="2016-12" db="EMBL/GenBank/DDBJ databases">
        <title>Discovery of methanogenic haloarchaea.</title>
        <authorList>
            <person name="Sorokin D.Y."/>
            <person name="Makarova K.S."/>
            <person name="Abbas B."/>
            <person name="Ferrer M."/>
            <person name="Golyshin P.N."/>
        </authorList>
    </citation>
    <scope>NUCLEOTIDE SEQUENCE [LARGE SCALE GENOMIC DNA]</scope>
    <source>
        <strain evidence="9">HMET1</strain>
    </source>
</reference>
<keyword evidence="7 9" id="KW-0378">Hydrolase</keyword>
<evidence type="ECO:0000256" key="5">
    <source>
        <dbReference type="ARBA" id="ARBA00012964"/>
    </source>
</evidence>
<dbReference type="InParanoid" id="A0A1Q6DXU8"/>
<dbReference type="Pfam" id="PF13023">
    <property type="entry name" value="HD_3"/>
    <property type="match status" value="1"/>
</dbReference>